<dbReference type="InterPro" id="IPR036629">
    <property type="entry name" value="YjbJ_sf"/>
</dbReference>
<organism evidence="3 4">
    <name type="scientific">Paraburkholderia eburnea</name>
    <dbReference type="NCBI Taxonomy" id="1189126"/>
    <lineage>
        <taxon>Bacteria</taxon>
        <taxon>Pseudomonadati</taxon>
        <taxon>Pseudomonadota</taxon>
        <taxon>Betaproteobacteria</taxon>
        <taxon>Burkholderiales</taxon>
        <taxon>Burkholderiaceae</taxon>
        <taxon>Paraburkholderia</taxon>
    </lineage>
</organism>
<comment type="caution">
    <text evidence="3">The sequence shown here is derived from an EMBL/GenBank/DDBJ whole genome shotgun (WGS) entry which is preliminary data.</text>
</comment>
<reference evidence="3 4" key="1">
    <citation type="submission" date="2018-01" db="EMBL/GenBank/DDBJ databases">
        <title>Genomic Encyclopedia of Type Strains, Phase III (KMG-III): the genomes of soil and plant-associated and newly described type strains.</title>
        <authorList>
            <person name="Whitman W."/>
        </authorList>
    </citation>
    <scope>NUCLEOTIDE SEQUENCE [LARGE SCALE GENOMIC DNA]</scope>
    <source>
        <strain evidence="3 4">JCM 18070</strain>
    </source>
</reference>
<comment type="similarity">
    <text evidence="1">Belongs to the UPF0337 (CsbD) family.</text>
</comment>
<dbReference type="InterPro" id="IPR050423">
    <property type="entry name" value="UPF0337_stress_rsp"/>
</dbReference>
<feature type="domain" description="CsbD-like" evidence="2">
    <location>
        <begin position="4"/>
        <end position="55"/>
    </location>
</feature>
<dbReference type="RefSeq" id="WP_103705998.1">
    <property type="nucleotide sequence ID" value="NZ_PQGA01000012.1"/>
</dbReference>
<dbReference type="PANTHER" id="PTHR34977:SF1">
    <property type="entry name" value="UPF0337 PROTEIN YJBJ"/>
    <property type="match status" value="1"/>
</dbReference>
<evidence type="ECO:0000313" key="4">
    <source>
        <dbReference type="Proteomes" id="UP000237381"/>
    </source>
</evidence>
<dbReference type="OrthoDB" id="9796058at2"/>
<name>A0A2S4M2V6_9BURK</name>
<protein>
    <submittedName>
        <fullName evidence="3">Uncharacterized protein YjbJ (UPF0337 family)</fullName>
    </submittedName>
</protein>
<keyword evidence="4" id="KW-1185">Reference proteome</keyword>
<gene>
    <name evidence="3" type="ORF">B0G62_11227</name>
</gene>
<dbReference type="InterPro" id="IPR026042">
    <property type="entry name" value="YjbJ"/>
</dbReference>
<evidence type="ECO:0000313" key="3">
    <source>
        <dbReference type="EMBL" id="POR49048.1"/>
    </source>
</evidence>
<sequence>MNNDIAAGKWKQMIGKAKAAWGELTDDELTKAEGHLDRLAGLIQERYGKTRDEAEQEVKRWFDAHRPIDD</sequence>
<evidence type="ECO:0000256" key="1">
    <source>
        <dbReference type="ARBA" id="ARBA00009129"/>
    </source>
</evidence>
<dbReference type="InterPro" id="IPR008462">
    <property type="entry name" value="CsbD"/>
</dbReference>
<dbReference type="AlphaFoldDB" id="A0A2S4M2V6"/>
<evidence type="ECO:0000259" key="2">
    <source>
        <dbReference type="Pfam" id="PF05532"/>
    </source>
</evidence>
<dbReference type="SUPFAM" id="SSF69047">
    <property type="entry name" value="Hypothetical protein YjbJ"/>
    <property type="match status" value="1"/>
</dbReference>
<dbReference type="PIRSF" id="PIRSF039008">
    <property type="entry name" value="YjbJ"/>
    <property type="match status" value="1"/>
</dbReference>
<dbReference type="Proteomes" id="UP000237381">
    <property type="component" value="Unassembled WGS sequence"/>
</dbReference>
<proteinExistence type="inferred from homology"/>
<dbReference type="Pfam" id="PF05532">
    <property type="entry name" value="CsbD"/>
    <property type="match status" value="1"/>
</dbReference>
<accession>A0A2S4M2V6</accession>
<dbReference type="Gene3D" id="1.10.1470.10">
    <property type="entry name" value="YjbJ"/>
    <property type="match status" value="1"/>
</dbReference>
<dbReference type="EMBL" id="PQGA01000012">
    <property type="protein sequence ID" value="POR49048.1"/>
    <property type="molecule type" value="Genomic_DNA"/>
</dbReference>
<dbReference type="PANTHER" id="PTHR34977">
    <property type="entry name" value="UPF0337 PROTEIN YJBJ"/>
    <property type="match status" value="1"/>
</dbReference>